<evidence type="ECO:0000256" key="1">
    <source>
        <dbReference type="ARBA" id="ARBA00022679"/>
    </source>
</evidence>
<sequence length="413" mass="44433">MPAAYINVVWSYVAPEAAAEPSWSEATLPGLRTSFEATVREFFPLLNHPLRHADDIGFYVATDDDALPALFQVGERVAGAAVPEVGEATGEWMPPRSSYAPHDPENDAIGTEHGERSMLVRVTPVSNGICVLASFHHSMADASAMVAFMVAWSMVAEEGLEAARAQVDVVHDRSLLRGKASKAEQAPPANCGKAIPFPYATTAALEAMASTVRAPELLRKRYTRAQIDTAKSAQAEGDFVPTANEVVCADVLKTAAGRLDGDTKLDLQFPANLRGRYHSLPAGYFGNAVLPCVTQAWQAAALIAADDVTLGRAVRAAKETFTRVAAVDAVLAWEASRVTKPRHYIEAAGEHVIVTNWSTFPFYSVTLGLDMPAYVMPVTTMWFPLLGFVMPSPPSLPRGLDLIMALPQRGTIS</sequence>
<dbReference type="AlphaFoldDB" id="A0A0L0DRG9"/>
<dbReference type="PANTHER" id="PTHR31642:SF310">
    <property type="entry name" value="FATTY ALCOHOL:CAFFEOYL-COA ACYLTRANSFERASE"/>
    <property type="match status" value="1"/>
</dbReference>
<organism evidence="3 4">
    <name type="scientific">Thecamonas trahens ATCC 50062</name>
    <dbReference type="NCBI Taxonomy" id="461836"/>
    <lineage>
        <taxon>Eukaryota</taxon>
        <taxon>Apusozoa</taxon>
        <taxon>Apusomonadida</taxon>
        <taxon>Apusomonadidae</taxon>
        <taxon>Thecamonas</taxon>
    </lineage>
</organism>
<evidence type="ECO:0008006" key="5">
    <source>
        <dbReference type="Google" id="ProtNLM"/>
    </source>
</evidence>
<protein>
    <recommendedName>
        <fullName evidence="5">Transferase</fullName>
    </recommendedName>
</protein>
<evidence type="ECO:0000313" key="4">
    <source>
        <dbReference type="Proteomes" id="UP000054408"/>
    </source>
</evidence>
<dbReference type="OrthoDB" id="671439at2759"/>
<feature type="region of interest" description="Disordered" evidence="2">
    <location>
        <begin position="90"/>
        <end position="110"/>
    </location>
</feature>
<dbReference type="Gene3D" id="3.30.559.10">
    <property type="entry name" value="Chloramphenicol acetyltransferase-like domain"/>
    <property type="match status" value="2"/>
</dbReference>
<keyword evidence="4" id="KW-1185">Reference proteome</keyword>
<dbReference type="InterPro" id="IPR050317">
    <property type="entry name" value="Plant_Fungal_Acyltransferase"/>
</dbReference>
<evidence type="ECO:0000256" key="2">
    <source>
        <dbReference type="SAM" id="MobiDB-lite"/>
    </source>
</evidence>
<dbReference type="GeneID" id="25561450"/>
<dbReference type="InterPro" id="IPR023213">
    <property type="entry name" value="CAT-like_dom_sf"/>
</dbReference>
<dbReference type="Proteomes" id="UP000054408">
    <property type="component" value="Unassembled WGS sequence"/>
</dbReference>
<evidence type="ECO:0000313" key="3">
    <source>
        <dbReference type="EMBL" id="KNC54857.1"/>
    </source>
</evidence>
<keyword evidence="1" id="KW-0808">Transferase</keyword>
<dbReference type="Pfam" id="PF02458">
    <property type="entry name" value="Transferase"/>
    <property type="match status" value="1"/>
</dbReference>
<dbReference type="PANTHER" id="PTHR31642">
    <property type="entry name" value="TRICHOTHECENE 3-O-ACETYLTRANSFERASE"/>
    <property type="match status" value="1"/>
</dbReference>
<dbReference type="RefSeq" id="XP_013761754.1">
    <property type="nucleotide sequence ID" value="XM_013906300.1"/>
</dbReference>
<dbReference type="EMBL" id="GL349438">
    <property type="protein sequence ID" value="KNC54857.1"/>
    <property type="molecule type" value="Genomic_DNA"/>
</dbReference>
<accession>A0A0L0DRG9</accession>
<dbReference type="GO" id="GO:0016747">
    <property type="term" value="F:acyltransferase activity, transferring groups other than amino-acyl groups"/>
    <property type="evidence" value="ECO:0007669"/>
    <property type="project" value="TreeGrafter"/>
</dbReference>
<proteinExistence type="predicted"/>
<reference evidence="3 4" key="1">
    <citation type="submission" date="2010-05" db="EMBL/GenBank/DDBJ databases">
        <title>The Genome Sequence of Thecamonas trahens ATCC 50062.</title>
        <authorList>
            <consortium name="The Broad Institute Genome Sequencing Platform"/>
            <person name="Russ C."/>
            <person name="Cuomo C."/>
            <person name="Shea T."/>
            <person name="Young S.K."/>
            <person name="Zeng Q."/>
            <person name="Koehrsen M."/>
            <person name="Haas B."/>
            <person name="Borodovsky M."/>
            <person name="Guigo R."/>
            <person name="Alvarado L."/>
            <person name="Berlin A."/>
            <person name="Bochicchio J."/>
            <person name="Borenstein D."/>
            <person name="Chapman S."/>
            <person name="Chen Z."/>
            <person name="Freedman E."/>
            <person name="Gellesch M."/>
            <person name="Goldberg J."/>
            <person name="Griggs A."/>
            <person name="Gujja S."/>
            <person name="Heilman E."/>
            <person name="Heiman D."/>
            <person name="Hepburn T."/>
            <person name="Howarth C."/>
            <person name="Jen D."/>
            <person name="Larson L."/>
            <person name="Mehta T."/>
            <person name="Park D."/>
            <person name="Pearson M."/>
            <person name="Roberts A."/>
            <person name="Saif S."/>
            <person name="Shenoy N."/>
            <person name="Sisk P."/>
            <person name="Stolte C."/>
            <person name="Sykes S."/>
            <person name="Thomson T."/>
            <person name="Walk T."/>
            <person name="White J."/>
            <person name="Yandava C."/>
            <person name="Burger G."/>
            <person name="Gray M.W."/>
            <person name="Holland P.W.H."/>
            <person name="King N."/>
            <person name="Lang F.B.F."/>
            <person name="Roger A.J."/>
            <person name="Ruiz-Trillo I."/>
            <person name="Lander E."/>
            <person name="Nusbaum C."/>
        </authorList>
    </citation>
    <scope>NUCLEOTIDE SEQUENCE [LARGE SCALE GENOMIC DNA]</scope>
    <source>
        <strain evidence="3 4">ATCC 50062</strain>
    </source>
</reference>
<gene>
    <name evidence="3" type="ORF">AMSG_01711</name>
</gene>
<name>A0A0L0DRG9_THETB</name>